<sequence>MAEAKKNTEMLYRKVDNSGPLCFCNLAGEGVADPTFALMSSAALADHVINEANPIRGDSAMHEEGLWTWASISSIRRRGKDILVL</sequence>
<keyword evidence="2" id="KW-1185">Reference proteome</keyword>
<dbReference type="RefSeq" id="XP_015700188.1">
    <property type="nucleotide sequence ID" value="XM_015845962.1"/>
</dbReference>
<evidence type="ECO:0000313" key="2">
    <source>
        <dbReference type="Proteomes" id="UP000002059"/>
    </source>
</evidence>
<proteinExistence type="predicted"/>
<dbReference type="EMBL" id="KN294010">
    <property type="protein sequence ID" value="EEH35625.2"/>
    <property type="molecule type" value="Genomic_DNA"/>
</dbReference>
<dbReference type="GeneID" id="9094764"/>
<name>C1H7D1_PARBA</name>
<dbReference type="Proteomes" id="UP000002059">
    <property type="component" value="Partially assembled WGS sequence"/>
</dbReference>
<organism evidence="1 2">
    <name type="scientific">Paracoccidioides lutzii (strain ATCC MYA-826 / Pb01)</name>
    <name type="common">Paracoccidioides brasiliensis</name>
    <dbReference type="NCBI Taxonomy" id="502779"/>
    <lineage>
        <taxon>Eukaryota</taxon>
        <taxon>Fungi</taxon>
        <taxon>Dikarya</taxon>
        <taxon>Ascomycota</taxon>
        <taxon>Pezizomycotina</taxon>
        <taxon>Eurotiomycetes</taxon>
        <taxon>Eurotiomycetidae</taxon>
        <taxon>Onygenales</taxon>
        <taxon>Ajellomycetaceae</taxon>
        <taxon>Paracoccidioides</taxon>
    </lineage>
</organism>
<dbReference type="VEuPathDB" id="FungiDB:PAAG_06672"/>
<dbReference type="KEGG" id="pbl:PAAG_06672"/>
<gene>
    <name evidence="1" type="ORF">PAAG_06672</name>
</gene>
<protein>
    <submittedName>
        <fullName evidence="1">Uncharacterized protein</fullName>
    </submittedName>
</protein>
<reference evidence="1 2" key="1">
    <citation type="journal article" date="2011" name="PLoS Genet.">
        <title>Comparative genomic analysis of human fungal pathogens causing paracoccidioidomycosis.</title>
        <authorList>
            <person name="Desjardins C.A."/>
            <person name="Champion M.D."/>
            <person name="Holder J.W."/>
            <person name="Muszewska A."/>
            <person name="Goldberg J."/>
            <person name="Bailao A.M."/>
            <person name="Brigido M.M."/>
            <person name="Ferreira M.E."/>
            <person name="Garcia A.M."/>
            <person name="Grynberg M."/>
            <person name="Gujja S."/>
            <person name="Heiman D.I."/>
            <person name="Henn M.R."/>
            <person name="Kodira C.D."/>
            <person name="Leon-Narvaez H."/>
            <person name="Longo L.V."/>
            <person name="Ma L.J."/>
            <person name="Malavazi I."/>
            <person name="Matsuo A.L."/>
            <person name="Morais F.V."/>
            <person name="Pereira M."/>
            <person name="Rodriguez-Brito S."/>
            <person name="Sakthikumar S."/>
            <person name="Salem-Izacc S.M."/>
            <person name="Sykes S.M."/>
            <person name="Teixeira M.M."/>
            <person name="Vallejo M.C."/>
            <person name="Walter M.E."/>
            <person name="Yandava C."/>
            <person name="Young S."/>
            <person name="Zeng Q."/>
            <person name="Zucker J."/>
            <person name="Felipe M.S."/>
            <person name="Goldman G.H."/>
            <person name="Haas B.J."/>
            <person name="McEwen J.G."/>
            <person name="Nino-Vega G."/>
            <person name="Puccia R."/>
            <person name="San-Blas G."/>
            <person name="Soares C.M."/>
            <person name="Birren B.W."/>
            <person name="Cuomo C.A."/>
        </authorList>
    </citation>
    <scope>NUCLEOTIDE SEQUENCE [LARGE SCALE GENOMIC DNA]</scope>
    <source>
        <strain evidence="2">ATCC MYA-826 / Pb01</strain>
    </source>
</reference>
<evidence type="ECO:0000313" key="1">
    <source>
        <dbReference type="EMBL" id="EEH35625.2"/>
    </source>
</evidence>
<dbReference type="HOGENOM" id="CLU_2513244_0_0_1"/>
<dbReference type="AlphaFoldDB" id="C1H7D1"/>
<accession>C1H7D1</accession>